<dbReference type="Gene3D" id="1.10.10.2660">
    <property type="entry name" value="Ubiquitin-activating enzyme E1, SCCH domain"/>
    <property type="match status" value="1"/>
</dbReference>
<feature type="domain" description="Ubiquitin-activating enzyme SCCH" evidence="4">
    <location>
        <begin position="52"/>
        <end position="93"/>
    </location>
</feature>
<dbReference type="EMBL" id="JAHRIN010069630">
    <property type="protein sequence ID" value="MEQ2216136.1"/>
    <property type="molecule type" value="Genomic_DNA"/>
</dbReference>
<evidence type="ECO:0000256" key="2">
    <source>
        <dbReference type="ARBA" id="ARBA00005673"/>
    </source>
</evidence>
<dbReference type="InterPro" id="IPR035985">
    <property type="entry name" value="Ubiquitin-activating_enz"/>
</dbReference>
<dbReference type="InterPro" id="IPR042063">
    <property type="entry name" value="Ubi_acti_E1_SCCH"/>
</dbReference>
<keyword evidence="3" id="KW-0812">Transmembrane</keyword>
<proteinExistence type="inferred from homology"/>
<dbReference type="Pfam" id="PF10585">
    <property type="entry name" value="UBA_E1_SCCH"/>
    <property type="match status" value="1"/>
</dbReference>
<evidence type="ECO:0000313" key="6">
    <source>
        <dbReference type="Proteomes" id="UP001434883"/>
    </source>
</evidence>
<sequence length="236" mass="26106">MLAPISLAKSKLYSFFLNFQSLCSLTIAMHFTFIVSTARLYAEIYNIAYSGKMRPLQFEKDVDSNGHIDFVTSASSIRARMYSIEPADRLKTKRIAGKIIPAIATATAAVAGLDAEAHQAISGPEICRPYRVICSRIRRRRGSPWSSCQVLLQPGREGTLTAPEMSPSKAYGVLISLNSSTLLYSTPPIKNRSLAGTRVFPARFYLITATLPSPSQLPSHLQSFMEQESQTFLLHK</sequence>
<comment type="caution">
    <text evidence="5">The sequence shown here is derived from an EMBL/GenBank/DDBJ whole genome shotgun (WGS) entry which is preliminary data.</text>
</comment>
<dbReference type="Proteomes" id="UP001434883">
    <property type="component" value="Unassembled WGS sequence"/>
</dbReference>
<keyword evidence="3" id="KW-1133">Transmembrane helix</keyword>
<evidence type="ECO:0000313" key="5">
    <source>
        <dbReference type="EMBL" id="MEQ2216136.1"/>
    </source>
</evidence>
<feature type="transmembrane region" description="Helical" evidence="3">
    <location>
        <begin position="12"/>
        <end position="35"/>
    </location>
</feature>
<evidence type="ECO:0000256" key="1">
    <source>
        <dbReference type="ARBA" id="ARBA00004906"/>
    </source>
</evidence>
<keyword evidence="6" id="KW-1185">Reference proteome</keyword>
<accession>A0ABV0S6W3</accession>
<evidence type="ECO:0000256" key="3">
    <source>
        <dbReference type="SAM" id="Phobius"/>
    </source>
</evidence>
<reference evidence="5 6" key="1">
    <citation type="submission" date="2021-06" db="EMBL/GenBank/DDBJ databases">
        <authorList>
            <person name="Palmer J.M."/>
        </authorList>
    </citation>
    <scope>NUCLEOTIDE SEQUENCE [LARGE SCALE GENOMIC DNA]</scope>
    <source>
        <strain evidence="5 6">XC_2019</strain>
        <tissue evidence="5">Muscle</tissue>
    </source>
</reference>
<evidence type="ECO:0000259" key="4">
    <source>
        <dbReference type="Pfam" id="PF10585"/>
    </source>
</evidence>
<keyword evidence="3" id="KW-0472">Membrane</keyword>
<organism evidence="5 6">
    <name type="scientific">Xenoophorus captivus</name>
    <dbReference type="NCBI Taxonomy" id="1517983"/>
    <lineage>
        <taxon>Eukaryota</taxon>
        <taxon>Metazoa</taxon>
        <taxon>Chordata</taxon>
        <taxon>Craniata</taxon>
        <taxon>Vertebrata</taxon>
        <taxon>Euteleostomi</taxon>
        <taxon>Actinopterygii</taxon>
        <taxon>Neopterygii</taxon>
        <taxon>Teleostei</taxon>
        <taxon>Neoteleostei</taxon>
        <taxon>Acanthomorphata</taxon>
        <taxon>Ovalentaria</taxon>
        <taxon>Atherinomorphae</taxon>
        <taxon>Cyprinodontiformes</taxon>
        <taxon>Goodeidae</taxon>
        <taxon>Xenoophorus</taxon>
    </lineage>
</organism>
<comment type="similarity">
    <text evidence="2">Belongs to the ubiquitin-activating E1 family.</text>
</comment>
<dbReference type="SUPFAM" id="SSF69572">
    <property type="entry name" value="Activating enzymes of the ubiquitin-like proteins"/>
    <property type="match status" value="1"/>
</dbReference>
<dbReference type="InterPro" id="IPR019572">
    <property type="entry name" value="UBA_E1_SCCH"/>
</dbReference>
<name>A0ABV0S6W3_9TELE</name>
<protein>
    <recommendedName>
        <fullName evidence="4">Ubiquitin-activating enzyme SCCH domain-containing protein</fullName>
    </recommendedName>
</protein>
<comment type="pathway">
    <text evidence="1">Protein modification; protein ubiquitination.</text>
</comment>
<gene>
    <name evidence="5" type="ORF">XENOCAPTIV_011238</name>
</gene>